<reference evidence="1" key="5">
    <citation type="submission" date="2025-09" db="UniProtKB">
        <authorList>
            <consortium name="Ensembl"/>
        </authorList>
    </citation>
    <scope>IDENTIFICATION</scope>
</reference>
<keyword evidence="2" id="KW-1185">Reference proteome</keyword>
<dbReference type="InParanoid" id="A0A671EH57"/>
<reference evidence="1 2" key="2">
    <citation type="journal article" date="2018" name="Annu Rev Anim Biosci">
        <title>Bat Biology, Genomes, and the Bat1K Project: To Generate Chromosome-Level Genomes for All Living Bat Species.</title>
        <authorList>
            <person name="Teeling E.C."/>
            <person name="Vernes S.C."/>
            <person name="Davalos L.M."/>
            <person name="Ray D.A."/>
            <person name="Gilbert M.T.P."/>
            <person name="Myers E."/>
        </authorList>
    </citation>
    <scope>NUCLEOTIDE SEQUENCE</scope>
</reference>
<dbReference type="AlphaFoldDB" id="A0A671EH57"/>
<dbReference type="OMA" id="RASKIRW"/>
<dbReference type="Proteomes" id="UP000472240">
    <property type="component" value="Chromosome 3"/>
</dbReference>
<proteinExistence type="predicted"/>
<accession>A0A671EH57</accession>
<reference evidence="2" key="3">
    <citation type="submission" date="2018-12" db="EMBL/GenBank/DDBJ databases">
        <title>G10K-VGP greater horseshoe bat female genome, primary haplotype.</title>
        <authorList>
            <person name="Teeling E."/>
            <person name="Myers G."/>
            <person name="Vernes S."/>
            <person name="Pippel M."/>
            <person name="Winkler S."/>
            <person name="Fedrigo O."/>
            <person name="Rhie A."/>
            <person name="Koren S."/>
            <person name="Phillippy A."/>
            <person name="Lewin H."/>
            <person name="Damas J."/>
            <person name="Howe K."/>
            <person name="Mountcastle J."/>
            <person name="Jarvis E.D."/>
        </authorList>
    </citation>
    <scope>NUCLEOTIDE SEQUENCE [LARGE SCALE GENOMIC DNA]</scope>
</reference>
<sequence>PPQPLATKRRTLFPILYTSRVPPSSSGTNLYSKHHRDPKLFTLDVLTTTPISFLKQHLPMTSMHNGIYSKNATLRLTPLTTKSTRRSTNLWVHSPSSCRLKLGGYRMLRMTALLNPITDFMAYPFLMWSL</sequence>
<protein>
    <submittedName>
        <fullName evidence="1">Uncharacterized protein</fullName>
    </submittedName>
</protein>
<reference evidence="1 2" key="1">
    <citation type="journal article" date="2015" name="Annu Rev Anim Biosci">
        <title>The Genome 10K Project: a way forward.</title>
        <authorList>
            <person name="Koepfli K.P."/>
            <person name="Paten B."/>
            <person name="O'Brien S.J."/>
            <person name="Koepfli K.P."/>
            <person name="Paten B."/>
            <person name="Antunes A."/>
            <person name="Belov K."/>
            <person name="Bustamante C."/>
            <person name="Castoe T.A."/>
            <person name="Clawson H."/>
            <person name="Crawford A.J."/>
            <person name="Diekhans M."/>
            <person name="Distel D."/>
            <person name="Durbin R."/>
            <person name="Earl D."/>
            <person name="Fujita M.K."/>
            <person name="Gamble T."/>
            <person name="Georges A."/>
            <person name="Gemmell N."/>
            <person name="Gilbert M.T."/>
            <person name="Graves J.M."/>
            <person name="Green R.E."/>
            <person name="Hickey G."/>
            <person name="Jarvis E.D."/>
            <person name="Johnson W."/>
            <person name="Komissarov A."/>
            <person name="Korf I."/>
            <person name="Kuhn R."/>
            <person name="Larkin D.M."/>
            <person name="Lewin H."/>
            <person name="Lopez J.V."/>
            <person name="Ma J."/>
            <person name="Marques-Bonet T."/>
            <person name="Miller W."/>
            <person name="Murphy R."/>
            <person name="Pevzner P."/>
            <person name="Shapiro B."/>
            <person name="Steiner C."/>
            <person name="Tamazian G."/>
            <person name="Venkatesh B."/>
            <person name="Wang J."/>
            <person name="Wayne R."/>
            <person name="Wiley E."/>
            <person name="Yang H."/>
            <person name="Zhang G."/>
            <person name="Haussler D."/>
            <person name="Ryder O."/>
            <person name="O'Brien S.J."/>
        </authorList>
    </citation>
    <scope>NUCLEOTIDE SEQUENCE</scope>
</reference>
<name>A0A671EH57_RHIFE</name>
<reference evidence="1" key="4">
    <citation type="submission" date="2025-08" db="UniProtKB">
        <authorList>
            <consortium name="Ensembl"/>
        </authorList>
    </citation>
    <scope>IDENTIFICATION</scope>
</reference>
<evidence type="ECO:0000313" key="2">
    <source>
        <dbReference type="Proteomes" id="UP000472240"/>
    </source>
</evidence>
<dbReference type="Ensembl" id="ENSRFET00010013812.1">
    <property type="protein sequence ID" value="ENSRFEP00010012629.1"/>
    <property type="gene ID" value="ENSRFEG00010008592.1"/>
</dbReference>
<evidence type="ECO:0000313" key="1">
    <source>
        <dbReference type="Ensembl" id="ENSRFEP00010012629.1"/>
    </source>
</evidence>
<organism evidence="1 2">
    <name type="scientific">Rhinolophus ferrumequinum</name>
    <name type="common">Greater horseshoe bat</name>
    <dbReference type="NCBI Taxonomy" id="59479"/>
    <lineage>
        <taxon>Eukaryota</taxon>
        <taxon>Metazoa</taxon>
        <taxon>Chordata</taxon>
        <taxon>Craniata</taxon>
        <taxon>Vertebrata</taxon>
        <taxon>Euteleostomi</taxon>
        <taxon>Mammalia</taxon>
        <taxon>Eutheria</taxon>
        <taxon>Laurasiatheria</taxon>
        <taxon>Chiroptera</taxon>
        <taxon>Yinpterochiroptera</taxon>
        <taxon>Rhinolophoidea</taxon>
        <taxon>Rhinolophidae</taxon>
        <taxon>Rhinolophinae</taxon>
        <taxon>Rhinolophus</taxon>
    </lineage>
</organism>
<dbReference type="GeneTree" id="ENSGT01010000223060"/>